<dbReference type="Proteomes" id="UP000018144">
    <property type="component" value="Unassembled WGS sequence"/>
</dbReference>
<dbReference type="AlphaFoldDB" id="U4LIS5"/>
<organism evidence="1 2">
    <name type="scientific">Pyronema omphalodes (strain CBS 100304)</name>
    <name type="common">Pyronema confluens</name>
    <dbReference type="NCBI Taxonomy" id="1076935"/>
    <lineage>
        <taxon>Eukaryota</taxon>
        <taxon>Fungi</taxon>
        <taxon>Dikarya</taxon>
        <taxon>Ascomycota</taxon>
        <taxon>Pezizomycotina</taxon>
        <taxon>Pezizomycetes</taxon>
        <taxon>Pezizales</taxon>
        <taxon>Pyronemataceae</taxon>
        <taxon>Pyronema</taxon>
    </lineage>
</organism>
<dbReference type="EMBL" id="HF935652">
    <property type="protein sequence ID" value="CCX31828.1"/>
    <property type="molecule type" value="Genomic_DNA"/>
</dbReference>
<gene>
    <name evidence="1" type="ORF">PCON_11472</name>
</gene>
<keyword evidence="2" id="KW-1185">Reference proteome</keyword>
<name>U4LIS5_PYROM</name>
<proteinExistence type="predicted"/>
<sequence length="20" mass="2206">MPKVGSGLVEGHTQFYVIWG</sequence>
<accession>U4LIS5</accession>
<reference evidence="1 2" key="1">
    <citation type="journal article" date="2013" name="PLoS Genet.">
        <title>The genome and development-dependent transcriptomes of Pyronema confluens: a window into fungal evolution.</title>
        <authorList>
            <person name="Traeger S."/>
            <person name="Altegoer F."/>
            <person name="Freitag M."/>
            <person name="Gabaldon T."/>
            <person name="Kempken F."/>
            <person name="Kumar A."/>
            <person name="Marcet-Houben M."/>
            <person name="Poggeler S."/>
            <person name="Stajich J.E."/>
            <person name="Nowrousian M."/>
        </authorList>
    </citation>
    <scope>NUCLEOTIDE SEQUENCE [LARGE SCALE GENOMIC DNA]</scope>
    <source>
        <strain evidence="2">CBS 100304</strain>
        <tissue evidence="1">Vegetative mycelium</tissue>
    </source>
</reference>
<evidence type="ECO:0000313" key="1">
    <source>
        <dbReference type="EMBL" id="CCX31828.1"/>
    </source>
</evidence>
<protein>
    <submittedName>
        <fullName evidence="1">Uncharacterized protein</fullName>
    </submittedName>
</protein>
<evidence type="ECO:0000313" key="2">
    <source>
        <dbReference type="Proteomes" id="UP000018144"/>
    </source>
</evidence>